<dbReference type="PROSITE" id="PS51900">
    <property type="entry name" value="CB"/>
    <property type="match status" value="1"/>
</dbReference>
<keyword evidence="9" id="KW-1185">Reference proteome</keyword>
<dbReference type="Pfam" id="PF13356">
    <property type="entry name" value="Arm-DNA-bind_3"/>
    <property type="match status" value="1"/>
</dbReference>
<dbReference type="InterPro" id="IPR038488">
    <property type="entry name" value="Integrase_DNA-bd_sf"/>
</dbReference>
<feature type="domain" description="Core-binding (CB)" evidence="7">
    <location>
        <begin position="108"/>
        <end position="188"/>
    </location>
</feature>
<sequence>MSSQKTKLTKTFVDSLPISPDKQVFYRDSELLGFALRVTSSKVYIVERRLGSGTSSVRVTIGKHGDITIAQARQKAQVLLAQMATGVNPNHLKKEKKFKIDEKTELATSQPTLNDAYHAYKSERQLSEKTLRDYNQCMNDYLGDWKETRLIDITCKMVQDKHALLTIRSKARANLAMRFLRALFNFSTEYYLDLEDRNIIDVFNPVNTLNAKKLWNKVRCRNGYICKDQLKNWINTVLSTEWVGQQYYNHNAYTNQDFMLFILLTGFRREEAECVEWKDVDLKYGTITSIDPKSGDPQTLPVGPILLHLLKARFDRSGLKPYVFQAKQGNGHITNRSKARLKVAEISGIEFTFHDLRRTFLSLANSINIGLCTIKSLIDHTTEISSEDVTDGYIQVSFDDLKDAMTKIENVVFDAAAKQTIYQRSFKKVTRHQDYLEDAIALELEKNPSLKALSKIEKLNAVMKPK</sequence>
<organism evidence="8 9">
    <name type="scientific">Acinetobacter rudis CIP 110305</name>
    <dbReference type="NCBI Taxonomy" id="421052"/>
    <lineage>
        <taxon>Bacteria</taxon>
        <taxon>Pseudomonadati</taxon>
        <taxon>Pseudomonadota</taxon>
        <taxon>Gammaproteobacteria</taxon>
        <taxon>Moraxellales</taxon>
        <taxon>Moraxellaceae</taxon>
        <taxon>Acinetobacter</taxon>
    </lineage>
</organism>
<dbReference type="GO" id="GO:0006310">
    <property type="term" value="P:DNA recombination"/>
    <property type="evidence" value="ECO:0007669"/>
    <property type="project" value="UniProtKB-KW"/>
</dbReference>
<evidence type="ECO:0000256" key="5">
    <source>
        <dbReference type="PROSITE-ProRule" id="PRU01248"/>
    </source>
</evidence>
<evidence type="ECO:0000256" key="3">
    <source>
        <dbReference type="ARBA" id="ARBA00023125"/>
    </source>
</evidence>
<dbReference type="InterPro" id="IPR002104">
    <property type="entry name" value="Integrase_catalytic"/>
</dbReference>
<comment type="similarity">
    <text evidence="1">Belongs to the 'phage' integrase family.</text>
</comment>
<dbReference type="Gene3D" id="1.10.443.10">
    <property type="entry name" value="Intergrase catalytic core"/>
    <property type="match status" value="1"/>
</dbReference>
<dbReference type="GO" id="GO:0015074">
    <property type="term" value="P:DNA integration"/>
    <property type="evidence" value="ECO:0007669"/>
    <property type="project" value="UniProtKB-KW"/>
</dbReference>
<evidence type="ECO:0000259" key="6">
    <source>
        <dbReference type="PROSITE" id="PS51898"/>
    </source>
</evidence>
<evidence type="ECO:0000259" key="7">
    <source>
        <dbReference type="PROSITE" id="PS51900"/>
    </source>
</evidence>
<evidence type="ECO:0000256" key="4">
    <source>
        <dbReference type="ARBA" id="ARBA00023172"/>
    </source>
</evidence>
<dbReference type="InterPro" id="IPR011010">
    <property type="entry name" value="DNA_brk_join_enz"/>
</dbReference>
<name>S3MXP4_9GAMM</name>
<dbReference type="PANTHER" id="PTHR30629:SF2">
    <property type="entry name" value="PROPHAGE INTEGRASE INTS-RELATED"/>
    <property type="match status" value="1"/>
</dbReference>
<dbReference type="RefSeq" id="WP_016656545.1">
    <property type="nucleotide sequence ID" value="NZ_KE340353.1"/>
</dbReference>
<dbReference type="PATRIC" id="fig|421052.3.peg.2090"/>
<gene>
    <name evidence="8" type="ORF">F945_02139</name>
</gene>
<dbReference type="InterPro" id="IPR025166">
    <property type="entry name" value="Integrase_DNA_bind_dom"/>
</dbReference>
<feature type="domain" description="Tyr recombinase" evidence="6">
    <location>
        <begin position="220"/>
        <end position="406"/>
    </location>
</feature>
<proteinExistence type="inferred from homology"/>
<dbReference type="AlphaFoldDB" id="S3MXP4"/>
<dbReference type="InterPro" id="IPR013762">
    <property type="entry name" value="Integrase-like_cat_sf"/>
</dbReference>
<evidence type="ECO:0000313" key="8">
    <source>
        <dbReference type="EMBL" id="EPF72645.1"/>
    </source>
</evidence>
<dbReference type="EMBL" id="ATGI01000029">
    <property type="protein sequence ID" value="EPF72645.1"/>
    <property type="molecule type" value="Genomic_DNA"/>
</dbReference>
<accession>S3MXP4</accession>
<dbReference type="PANTHER" id="PTHR30629">
    <property type="entry name" value="PROPHAGE INTEGRASE"/>
    <property type="match status" value="1"/>
</dbReference>
<keyword evidence="4" id="KW-0233">DNA recombination</keyword>
<comment type="caution">
    <text evidence="8">The sequence shown here is derived from an EMBL/GenBank/DDBJ whole genome shotgun (WGS) entry which is preliminary data.</text>
</comment>
<dbReference type="GO" id="GO:0003677">
    <property type="term" value="F:DNA binding"/>
    <property type="evidence" value="ECO:0007669"/>
    <property type="project" value="UniProtKB-UniRule"/>
</dbReference>
<protein>
    <recommendedName>
        <fullName evidence="10">Tyr recombinase domain-containing protein</fullName>
    </recommendedName>
</protein>
<evidence type="ECO:0000256" key="2">
    <source>
        <dbReference type="ARBA" id="ARBA00022908"/>
    </source>
</evidence>
<dbReference type="OrthoDB" id="9795573at2"/>
<evidence type="ECO:0000256" key="1">
    <source>
        <dbReference type="ARBA" id="ARBA00008857"/>
    </source>
</evidence>
<dbReference type="InterPro" id="IPR050808">
    <property type="entry name" value="Phage_Integrase"/>
</dbReference>
<evidence type="ECO:0008006" key="10">
    <source>
        <dbReference type="Google" id="ProtNLM"/>
    </source>
</evidence>
<dbReference type="STRING" id="632955.GCA_000829675_00430"/>
<dbReference type="SUPFAM" id="SSF56349">
    <property type="entry name" value="DNA breaking-rejoining enzymes"/>
    <property type="match status" value="1"/>
</dbReference>
<dbReference type="Pfam" id="PF00589">
    <property type="entry name" value="Phage_integrase"/>
    <property type="match status" value="1"/>
</dbReference>
<keyword evidence="3 5" id="KW-0238">DNA-binding</keyword>
<evidence type="ECO:0000313" key="9">
    <source>
        <dbReference type="Proteomes" id="UP000014568"/>
    </source>
</evidence>
<dbReference type="InterPro" id="IPR044068">
    <property type="entry name" value="CB"/>
</dbReference>
<dbReference type="HOGENOM" id="CLU_027562_17_7_6"/>
<reference evidence="8 9" key="1">
    <citation type="submission" date="2013-06" db="EMBL/GenBank/DDBJ databases">
        <title>The Genome Sequence of Acinetobacter rudis CIP 110305.</title>
        <authorList>
            <consortium name="The Broad Institute Genome Sequencing Platform"/>
            <consortium name="The Broad Institute Genome Sequencing Center for Infectious Disease"/>
            <person name="Cerqueira G."/>
            <person name="Feldgarden M."/>
            <person name="Courvalin P."/>
            <person name="Perichon B."/>
            <person name="Grillot-Courvalin C."/>
            <person name="Clermont D."/>
            <person name="Rocha E."/>
            <person name="Yoon E.-J."/>
            <person name="Nemec A."/>
            <person name="Young S.K."/>
            <person name="Zeng Q."/>
            <person name="Gargeya S."/>
            <person name="Fitzgerald M."/>
            <person name="Abouelleil A."/>
            <person name="Alvarado L."/>
            <person name="Berlin A.M."/>
            <person name="Chapman S.B."/>
            <person name="Dewar J."/>
            <person name="Goldberg J."/>
            <person name="Griggs A."/>
            <person name="Gujja S."/>
            <person name="Hansen M."/>
            <person name="Howarth C."/>
            <person name="Imamovic A."/>
            <person name="Larimer J."/>
            <person name="McCowan C."/>
            <person name="Murphy C."/>
            <person name="Pearson M."/>
            <person name="Priest M."/>
            <person name="Roberts A."/>
            <person name="Saif S."/>
            <person name="Shea T."/>
            <person name="Sykes S."/>
            <person name="Wortman J."/>
            <person name="Nusbaum C."/>
            <person name="Birren B."/>
        </authorList>
    </citation>
    <scope>NUCLEOTIDE SEQUENCE [LARGE SCALE GENOMIC DNA]</scope>
    <source>
        <strain evidence="8 9">CIP 110305</strain>
    </source>
</reference>
<keyword evidence="2" id="KW-0229">DNA integration</keyword>
<dbReference type="Gene3D" id="3.30.160.390">
    <property type="entry name" value="Integrase, DNA-binding domain"/>
    <property type="match status" value="1"/>
</dbReference>
<dbReference type="PROSITE" id="PS51898">
    <property type="entry name" value="TYR_RECOMBINASE"/>
    <property type="match status" value="1"/>
</dbReference>
<dbReference type="Proteomes" id="UP000014568">
    <property type="component" value="Unassembled WGS sequence"/>
</dbReference>
<dbReference type="eggNOG" id="COG0582">
    <property type="taxonomic scope" value="Bacteria"/>
</dbReference>